<reference evidence="3" key="2">
    <citation type="submission" date="2020-09" db="EMBL/GenBank/DDBJ databases">
        <authorList>
            <person name="Sun Q."/>
            <person name="Zhou Y."/>
        </authorList>
    </citation>
    <scope>NUCLEOTIDE SEQUENCE</scope>
    <source>
        <strain evidence="3">CGMCC 1.15343</strain>
    </source>
</reference>
<dbReference type="GO" id="GO:0016757">
    <property type="term" value="F:glycosyltransferase activity"/>
    <property type="evidence" value="ECO:0007669"/>
    <property type="project" value="InterPro"/>
</dbReference>
<dbReference type="Gene3D" id="3.40.50.2000">
    <property type="entry name" value="Glycogen Phosphorylase B"/>
    <property type="match status" value="2"/>
</dbReference>
<keyword evidence="4" id="KW-1185">Reference proteome</keyword>
<proteinExistence type="predicted"/>
<evidence type="ECO:0000313" key="3">
    <source>
        <dbReference type="EMBL" id="GGC69842.1"/>
    </source>
</evidence>
<dbReference type="CDD" id="cd03801">
    <property type="entry name" value="GT4_PimA-like"/>
    <property type="match status" value="1"/>
</dbReference>
<dbReference type="EMBL" id="BMIL01000008">
    <property type="protein sequence ID" value="GGC69842.1"/>
    <property type="molecule type" value="Genomic_DNA"/>
</dbReference>
<dbReference type="Pfam" id="PF00534">
    <property type="entry name" value="Glycos_transf_1"/>
    <property type="match status" value="1"/>
</dbReference>
<dbReference type="PANTHER" id="PTHR46401">
    <property type="entry name" value="GLYCOSYLTRANSFERASE WBBK-RELATED"/>
    <property type="match status" value="1"/>
</dbReference>
<protein>
    <recommendedName>
        <fullName evidence="2">Glycosyl transferase family 1 domain-containing protein</fullName>
    </recommendedName>
</protein>
<name>A0A916UEK0_9SPHI</name>
<gene>
    <name evidence="3" type="ORF">GCM10011387_24080</name>
</gene>
<reference evidence="3" key="1">
    <citation type="journal article" date="2014" name="Int. J. Syst. Evol. Microbiol.">
        <title>Complete genome sequence of Corynebacterium casei LMG S-19264T (=DSM 44701T), isolated from a smear-ripened cheese.</title>
        <authorList>
            <consortium name="US DOE Joint Genome Institute (JGI-PGF)"/>
            <person name="Walter F."/>
            <person name="Albersmeier A."/>
            <person name="Kalinowski J."/>
            <person name="Ruckert C."/>
        </authorList>
    </citation>
    <scope>NUCLEOTIDE SEQUENCE</scope>
    <source>
        <strain evidence="3">CGMCC 1.15343</strain>
    </source>
</reference>
<comment type="caution">
    <text evidence="3">The sequence shown here is derived from an EMBL/GenBank/DDBJ whole genome shotgun (WGS) entry which is preliminary data.</text>
</comment>
<evidence type="ECO:0000256" key="1">
    <source>
        <dbReference type="ARBA" id="ARBA00022679"/>
    </source>
</evidence>
<organism evidence="3 4">
    <name type="scientific">Pedobacter quisquiliarum</name>
    <dbReference type="NCBI Taxonomy" id="1834438"/>
    <lineage>
        <taxon>Bacteria</taxon>
        <taxon>Pseudomonadati</taxon>
        <taxon>Bacteroidota</taxon>
        <taxon>Sphingobacteriia</taxon>
        <taxon>Sphingobacteriales</taxon>
        <taxon>Sphingobacteriaceae</taxon>
        <taxon>Pedobacter</taxon>
    </lineage>
</organism>
<keyword evidence="1" id="KW-0808">Transferase</keyword>
<dbReference type="AlphaFoldDB" id="A0A916UEK0"/>
<dbReference type="InterPro" id="IPR001296">
    <property type="entry name" value="Glyco_trans_1"/>
</dbReference>
<dbReference type="Proteomes" id="UP000651668">
    <property type="component" value="Unassembled WGS sequence"/>
</dbReference>
<accession>A0A916UEK0</accession>
<evidence type="ECO:0000259" key="2">
    <source>
        <dbReference type="Pfam" id="PF00534"/>
    </source>
</evidence>
<sequence length="349" mass="40004">MTKALYNISLQQNQGFQVLSLCDAATDVNLNYVGSKCYKAFNYKRLKFMLYAVWKACSAKTVILAHVNLLPLAFLIKLFSPATEITLLAHGKEVWGDTPWWKKRLLNKQVRIWAVSRFTKKVLVEKHRITSSRIQILNNCLDPLFEVPEQFNKPDYLLKRYNIHVNDKIILTLTRLDRFEQEKGYDLILESLPTLIRDFPNVRYVIAGKASDDERFRLAAKVRELKLQQHVRLTGFVRHEELTDHHLLSDIFALPSSKEGFGLVFPEAAACGSQVIAGNRDGSADAVLDGVTGCLVDPHSRAEIVQALKNLLQEPNDAQDQKRRQEIVTRVFSFEKYQENIYSLLTDAR</sequence>
<dbReference type="PANTHER" id="PTHR46401:SF2">
    <property type="entry name" value="GLYCOSYLTRANSFERASE WBBK-RELATED"/>
    <property type="match status" value="1"/>
</dbReference>
<feature type="domain" description="Glycosyl transferase family 1" evidence="2">
    <location>
        <begin position="163"/>
        <end position="323"/>
    </location>
</feature>
<evidence type="ECO:0000313" key="4">
    <source>
        <dbReference type="Proteomes" id="UP000651668"/>
    </source>
</evidence>
<dbReference type="SUPFAM" id="SSF53756">
    <property type="entry name" value="UDP-Glycosyltransferase/glycogen phosphorylase"/>
    <property type="match status" value="1"/>
</dbReference>